<organism evidence="1 2">
    <name type="scientific">Strongyloides venezuelensis</name>
    <name type="common">Threadworm</name>
    <dbReference type="NCBI Taxonomy" id="75913"/>
    <lineage>
        <taxon>Eukaryota</taxon>
        <taxon>Metazoa</taxon>
        <taxon>Ecdysozoa</taxon>
        <taxon>Nematoda</taxon>
        <taxon>Chromadorea</taxon>
        <taxon>Rhabditida</taxon>
        <taxon>Tylenchina</taxon>
        <taxon>Panagrolaimomorpha</taxon>
        <taxon>Strongyloidoidea</taxon>
        <taxon>Strongyloididae</taxon>
        <taxon>Strongyloides</taxon>
    </lineage>
</organism>
<name>A0A0K0F5B8_STRVS</name>
<dbReference type="WBParaSite" id="SVE_0400900.1">
    <property type="protein sequence ID" value="SVE_0400900.1"/>
    <property type="gene ID" value="SVE_0400900"/>
</dbReference>
<sequence>MLKTLSWIIIRNKSYQIALKNTINAESANMSESNKLRINNVEGKREKRLFDTFNEYIGTDKLYSENLDEDNNNSGPATLTEMSYKVIWNNYIGEYLLVFEEQRSMKL</sequence>
<dbReference type="AlphaFoldDB" id="A0A0K0F5B8"/>
<protein>
    <submittedName>
        <fullName evidence="2">Uncharacterized protein</fullName>
    </submittedName>
</protein>
<evidence type="ECO:0000313" key="1">
    <source>
        <dbReference type="Proteomes" id="UP000035680"/>
    </source>
</evidence>
<reference evidence="1" key="1">
    <citation type="submission" date="2014-07" db="EMBL/GenBank/DDBJ databases">
        <authorList>
            <person name="Martin A.A"/>
            <person name="De Silva N."/>
        </authorList>
    </citation>
    <scope>NUCLEOTIDE SEQUENCE</scope>
</reference>
<accession>A0A0K0F5B8</accession>
<keyword evidence="1" id="KW-1185">Reference proteome</keyword>
<dbReference type="Proteomes" id="UP000035680">
    <property type="component" value="Unassembled WGS sequence"/>
</dbReference>
<reference evidence="2" key="2">
    <citation type="submission" date="2015-08" db="UniProtKB">
        <authorList>
            <consortium name="WormBaseParasite"/>
        </authorList>
    </citation>
    <scope>IDENTIFICATION</scope>
</reference>
<evidence type="ECO:0000313" key="2">
    <source>
        <dbReference type="WBParaSite" id="SVE_0400900.1"/>
    </source>
</evidence>
<proteinExistence type="predicted"/>